<dbReference type="AlphaFoldDB" id="A0A1F4U293"/>
<feature type="transmembrane region" description="Helical" evidence="1">
    <location>
        <begin position="6"/>
        <end position="30"/>
    </location>
</feature>
<gene>
    <name evidence="2" type="ORF">A3K42_00640</name>
</gene>
<sequence>MSLDAIYAFVLILKFLVLFLIFLYVVFAFLITRQIRLLNSSFNTPYEKIFTFFGSIHFLISVIFFAFSILLL</sequence>
<evidence type="ECO:0000313" key="2">
    <source>
        <dbReference type="EMBL" id="OGC39066.1"/>
    </source>
</evidence>
<accession>A0A1F4U293</accession>
<dbReference type="EMBL" id="MEUS01000001">
    <property type="protein sequence ID" value="OGC39066.1"/>
    <property type="molecule type" value="Genomic_DNA"/>
</dbReference>
<feature type="transmembrane region" description="Helical" evidence="1">
    <location>
        <begin position="50"/>
        <end position="71"/>
    </location>
</feature>
<keyword evidence="1" id="KW-0812">Transmembrane</keyword>
<organism evidence="2 3">
    <name type="scientific">candidate division WWE3 bacterium RBG_13_37_7</name>
    <dbReference type="NCBI Taxonomy" id="1802609"/>
    <lineage>
        <taxon>Bacteria</taxon>
        <taxon>Katanobacteria</taxon>
    </lineage>
</organism>
<dbReference type="Pfam" id="PF18901">
    <property type="entry name" value="DUF5657"/>
    <property type="match status" value="1"/>
</dbReference>
<dbReference type="InterPro" id="IPR043716">
    <property type="entry name" value="DUF5657"/>
</dbReference>
<evidence type="ECO:0000313" key="3">
    <source>
        <dbReference type="Proteomes" id="UP000178270"/>
    </source>
</evidence>
<protein>
    <submittedName>
        <fullName evidence="2">Uncharacterized protein</fullName>
    </submittedName>
</protein>
<keyword evidence="1" id="KW-0472">Membrane</keyword>
<name>A0A1F4U293_UNCKA</name>
<reference evidence="2 3" key="1">
    <citation type="journal article" date="2016" name="Nat. Commun.">
        <title>Thousands of microbial genomes shed light on interconnected biogeochemical processes in an aquifer system.</title>
        <authorList>
            <person name="Anantharaman K."/>
            <person name="Brown C.T."/>
            <person name="Hug L.A."/>
            <person name="Sharon I."/>
            <person name="Castelle C.J."/>
            <person name="Probst A.J."/>
            <person name="Thomas B.C."/>
            <person name="Singh A."/>
            <person name="Wilkins M.J."/>
            <person name="Karaoz U."/>
            <person name="Brodie E.L."/>
            <person name="Williams K.H."/>
            <person name="Hubbard S.S."/>
            <person name="Banfield J.F."/>
        </authorList>
    </citation>
    <scope>NUCLEOTIDE SEQUENCE [LARGE SCALE GENOMIC DNA]</scope>
</reference>
<evidence type="ECO:0000256" key="1">
    <source>
        <dbReference type="SAM" id="Phobius"/>
    </source>
</evidence>
<keyword evidence="1" id="KW-1133">Transmembrane helix</keyword>
<proteinExistence type="predicted"/>
<comment type="caution">
    <text evidence="2">The sequence shown here is derived from an EMBL/GenBank/DDBJ whole genome shotgun (WGS) entry which is preliminary data.</text>
</comment>
<dbReference type="Proteomes" id="UP000178270">
    <property type="component" value="Unassembled WGS sequence"/>
</dbReference>